<organism evidence="11 12">
    <name type="scientific">Rikenella microfusus</name>
    <dbReference type="NCBI Taxonomy" id="28139"/>
    <lineage>
        <taxon>Bacteria</taxon>
        <taxon>Pseudomonadati</taxon>
        <taxon>Bacteroidota</taxon>
        <taxon>Bacteroidia</taxon>
        <taxon>Bacteroidales</taxon>
        <taxon>Rikenellaceae</taxon>
        <taxon>Rikenella</taxon>
    </lineage>
</organism>
<gene>
    <name evidence="11" type="primary">gadB</name>
    <name evidence="11" type="ORF">NCTC11190_01731</name>
</gene>
<dbReference type="Gene3D" id="3.90.1150.160">
    <property type="match status" value="1"/>
</dbReference>
<protein>
    <recommendedName>
        <fullName evidence="3 9">Glutamate decarboxylase</fullName>
        <ecNumber evidence="3 9">4.1.1.15</ecNumber>
    </recommendedName>
</protein>
<keyword evidence="12" id="KW-1185">Reference proteome</keyword>
<dbReference type="EMBL" id="UGVL01000001">
    <property type="protein sequence ID" value="SUE34506.1"/>
    <property type="molecule type" value="Genomic_DNA"/>
</dbReference>
<accession>A0A379MSW9</accession>
<evidence type="ECO:0000256" key="3">
    <source>
        <dbReference type="ARBA" id="ARBA00012421"/>
    </source>
</evidence>
<evidence type="ECO:0000313" key="11">
    <source>
        <dbReference type="EMBL" id="SUE34506.1"/>
    </source>
</evidence>
<dbReference type="OrthoDB" id="9803665at2"/>
<sequence>MLKKDIVDTPIFGSNEEQRVAPKTEMTKEGTAEDIAYQIVHDEAMLDGNARLNLATFVTTWMDDSARRIMAETMDKNMIDKTEYPQTAEIERRCVNIIAKLWNSPEAVNGQYCMGTSTVGSSEACMLGGIAALFRWKKRRKAAGKPTDKPNFVISSCFQVVWEKFAIYWDVEMRTVPVTAEHITLDPEQAVKLCDENTICVVPIEGVTITGLNDDVKALDAALDKLNAKTGWEICIHVDAATGGFILPFIYPEVEWDFRLKWVLSISTSGHKFGLVYPGVGWVIWKDKSYLPKEMNFAVNYLGAEVPSISINFSRPGNQVLAQYYQLIRLGWNGYHDVQASSLNVCLYLRDELKKMGIFEFFTDEMPNPLFIWKLKDDPKRKWTLYDLSDRLHIQGWQVPAYTMPADMEDVIIMRIVARQGVGIDLADLLMKDIKACVAELDALENPTNSAEKWNKKQPQSQRCFNHVR</sequence>
<dbReference type="SUPFAM" id="SSF53383">
    <property type="entry name" value="PLP-dependent transferases"/>
    <property type="match status" value="1"/>
</dbReference>
<dbReference type="FunFam" id="4.10.280.50:FF:000001">
    <property type="entry name" value="Glutamate decarboxylase"/>
    <property type="match status" value="1"/>
</dbReference>
<keyword evidence="4 7" id="KW-0663">Pyridoxal phosphate</keyword>
<dbReference type="InterPro" id="IPR002129">
    <property type="entry name" value="PyrdxlP-dep_de-COase"/>
</dbReference>
<dbReference type="InterPro" id="IPR015424">
    <property type="entry name" value="PyrdxlP-dep_Trfase"/>
</dbReference>
<feature type="modified residue" description="N6-(pyridoxal phosphate)lysine" evidence="7">
    <location>
        <position position="272"/>
    </location>
</feature>
<dbReference type="GO" id="GO:0005829">
    <property type="term" value="C:cytosol"/>
    <property type="evidence" value="ECO:0007669"/>
    <property type="project" value="TreeGrafter"/>
</dbReference>
<feature type="region of interest" description="Disordered" evidence="10">
    <location>
        <begin position="450"/>
        <end position="469"/>
    </location>
</feature>
<evidence type="ECO:0000256" key="1">
    <source>
        <dbReference type="ARBA" id="ARBA00001933"/>
    </source>
</evidence>
<dbReference type="GO" id="GO:0030170">
    <property type="term" value="F:pyridoxal phosphate binding"/>
    <property type="evidence" value="ECO:0007669"/>
    <property type="project" value="InterPro"/>
</dbReference>
<evidence type="ECO:0000313" key="12">
    <source>
        <dbReference type="Proteomes" id="UP000255233"/>
    </source>
</evidence>
<evidence type="ECO:0000256" key="10">
    <source>
        <dbReference type="SAM" id="MobiDB-lite"/>
    </source>
</evidence>
<dbReference type="FunFam" id="3.40.640.10:FF:000017">
    <property type="entry name" value="Glutamate decarboxylase"/>
    <property type="match status" value="1"/>
</dbReference>
<keyword evidence="9" id="KW-0210">Decarboxylase</keyword>
<evidence type="ECO:0000256" key="9">
    <source>
        <dbReference type="RuleBase" id="RU361171"/>
    </source>
</evidence>
<comment type="similarity">
    <text evidence="2 8">Belongs to the group II decarboxylase family.</text>
</comment>
<dbReference type="NCBIfam" id="TIGR01788">
    <property type="entry name" value="Glu-decarb-GAD"/>
    <property type="match status" value="1"/>
</dbReference>
<evidence type="ECO:0000256" key="7">
    <source>
        <dbReference type="PIRSR" id="PIRSR602129-50"/>
    </source>
</evidence>
<keyword evidence="5 8" id="KW-0456">Lyase</keyword>
<dbReference type="Pfam" id="PF00282">
    <property type="entry name" value="Pyridoxal_deC"/>
    <property type="match status" value="1"/>
</dbReference>
<evidence type="ECO:0000256" key="5">
    <source>
        <dbReference type="ARBA" id="ARBA00023239"/>
    </source>
</evidence>
<name>A0A379MSW9_9BACT</name>
<dbReference type="GO" id="GO:0004351">
    <property type="term" value="F:glutamate decarboxylase activity"/>
    <property type="evidence" value="ECO:0007669"/>
    <property type="project" value="UniProtKB-EC"/>
</dbReference>
<evidence type="ECO:0000256" key="2">
    <source>
        <dbReference type="ARBA" id="ARBA00009533"/>
    </source>
</evidence>
<dbReference type="InterPro" id="IPR010107">
    <property type="entry name" value="Glutamate_decarboxylase"/>
</dbReference>
<reference evidence="11 12" key="1">
    <citation type="submission" date="2018-06" db="EMBL/GenBank/DDBJ databases">
        <authorList>
            <consortium name="Pathogen Informatics"/>
            <person name="Doyle S."/>
        </authorList>
    </citation>
    <scope>NUCLEOTIDE SEQUENCE [LARGE SCALE GENOMIC DNA]</scope>
    <source>
        <strain evidence="11 12">NCTC11190</strain>
    </source>
</reference>
<dbReference type="GO" id="GO:0006538">
    <property type="term" value="P:L-glutamate catabolic process"/>
    <property type="evidence" value="ECO:0007669"/>
    <property type="project" value="TreeGrafter"/>
</dbReference>
<comment type="catalytic activity">
    <reaction evidence="6 9">
        <text>L-glutamate + H(+) = 4-aminobutanoate + CO2</text>
        <dbReference type="Rhea" id="RHEA:17785"/>
        <dbReference type="ChEBI" id="CHEBI:15378"/>
        <dbReference type="ChEBI" id="CHEBI:16526"/>
        <dbReference type="ChEBI" id="CHEBI:29985"/>
        <dbReference type="ChEBI" id="CHEBI:59888"/>
        <dbReference type="EC" id="4.1.1.15"/>
    </reaction>
</comment>
<dbReference type="Gene3D" id="3.40.640.10">
    <property type="entry name" value="Type I PLP-dependent aspartate aminotransferase-like (Major domain)"/>
    <property type="match status" value="1"/>
</dbReference>
<evidence type="ECO:0000256" key="6">
    <source>
        <dbReference type="ARBA" id="ARBA00048868"/>
    </source>
</evidence>
<dbReference type="InterPro" id="IPR015421">
    <property type="entry name" value="PyrdxlP-dep_Trfase_major"/>
</dbReference>
<dbReference type="PANTHER" id="PTHR43321">
    <property type="entry name" value="GLUTAMATE DECARBOXYLASE"/>
    <property type="match status" value="1"/>
</dbReference>
<evidence type="ECO:0000256" key="8">
    <source>
        <dbReference type="RuleBase" id="RU000382"/>
    </source>
</evidence>
<proteinExistence type="inferred from homology"/>
<evidence type="ECO:0000256" key="4">
    <source>
        <dbReference type="ARBA" id="ARBA00022898"/>
    </source>
</evidence>
<dbReference type="AlphaFoldDB" id="A0A379MSW9"/>
<dbReference type="STRING" id="880526.GCA_000427365_02087"/>
<dbReference type="EC" id="4.1.1.15" evidence="3 9"/>
<dbReference type="Proteomes" id="UP000255233">
    <property type="component" value="Unassembled WGS sequence"/>
</dbReference>
<dbReference type="PANTHER" id="PTHR43321:SF3">
    <property type="entry name" value="GLUTAMATE DECARBOXYLASE"/>
    <property type="match status" value="1"/>
</dbReference>
<comment type="cofactor">
    <cofactor evidence="1 7 8">
        <name>pyridoxal 5'-phosphate</name>
        <dbReference type="ChEBI" id="CHEBI:597326"/>
    </cofactor>
</comment>
<dbReference type="Gene3D" id="4.10.280.50">
    <property type="match status" value="1"/>
</dbReference>